<evidence type="ECO:0000313" key="2">
    <source>
        <dbReference type="Proteomes" id="UP000310200"/>
    </source>
</evidence>
<dbReference type="Proteomes" id="UP000310200">
    <property type="component" value="Unassembled WGS sequence"/>
</dbReference>
<gene>
    <name evidence="1" type="ORF">DBV15_01100</name>
</gene>
<keyword evidence="2" id="KW-1185">Reference proteome</keyword>
<accession>A0A4S2JC16</accession>
<sequence>MLPLGCVGLTARTQALGGKVSRRTSIKLLRATGHRRCGCTVHPAARKV</sequence>
<name>A0A4S2JC16_9HYME</name>
<proteinExistence type="predicted"/>
<organism evidence="1 2">
    <name type="scientific">Temnothorax longispinosus</name>
    <dbReference type="NCBI Taxonomy" id="300112"/>
    <lineage>
        <taxon>Eukaryota</taxon>
        <taxon>Metazoa</taxon>
        <taxon>Ecdysozoa</taxon>
        <taxon>Arthropoda</taxon>
        <taxon>Hexapoda</taxon>
        <taxon>Insecta</taxon>
        <taxon>Pterygota</taxon>
        <taxon>Neoptera</taxon>
        <taxon>Endopterygota</taxon>
        <taxon>Hymenoptera</taxon>
        <taxon>Apocrita</taxon>
        <taxon>Aculeata</taxon>
        <taxon>Formicoidea</taxon>
        <taxon>Formicidae</taxon>
        <taxon>Myrmicinae</taxon>
        <taxon>Temnothorax</taxon>
    </lineage>
</organism>
<dbReference type="AlphaFoldDB" id="A0A4S2JC16"/>
<protein>
    <submittedName>
        <fullName evidence="1">Uncharacterized protein</fullName>
    </submittedName>
</protein>
<reference evidence="1 2" key="1">
    <citation type="journal article" date="2019" name="Philos. Trans. R. Soc. Lond., B, Biol. Sci.">
        <title>Ant behaviour and brain gene expression of defending hosts depend on the ecological success of the intruding social parasite.</title>
        <authorList>
            <person name="Kaur R."/>
            <person name="Stoldt M."/>
            <person name="Jongepier E."/>
            <person name="Feldmeyer B."/>
            <person name="Menzel F."/>
            <person name="Bornberg-Bauer E."/>
            <person name="Foitzik S."/>
        </authorList>
    </citation>
    <scope>NUCLEOTIDE SEQUENCE [LARGE SCALE GENOMIC DNA]</scope>
    <source>
        <tissue evidence="1">Whole body</tissue>
    </source>
</reference>
<dbReference type="EMBL" id="QBLH01003951">
    <property type="protein sequence ID" value="TGZ32159.1"/>
    <property type="molecule type" value="Genomic_DNA"/>
</dbReference>
<evidence type="ECO:0000313" key="1">
    <source>
        <dbReference type="EMBL" id="TGZ32159.1"/>
    </source>
</evidence>
<comment type="caution">
    <text evidence="1">The sequence shown here is derived from an EMBL/GenBank/DDBJ whole genome shotgun (WGS) entry which is preliminary data.</text>
</comment>